<evidence type="ECO:0000313" key="2">
    <source>
        <dbReference type="EMBL" id="QCS35900.1"/>
    </source>
</evidence>
<sequence>MPRRYSTRKRKFPRRARKFPRRGKFARRKGMTRRSIVDLCATKKSDKQTLAVVQANGDVTSSQSIVVSVGSGSVQYLVSAASYKERVNVPNEDARNRRQVYLKGIAERMRWESNDSGNPFIVRRLCVSGAPRVDLTGGIDDPQLQQPTHITVNGVSYIGLGKGPLTLNLAEVLMQGTYGIDWRDDINATVDRRRWKVHSDKTFTIKSNNATEALFGRKCYDRINSTVTYDDEESGSNFTTSGWMSYSTQGHQQNVYIIYMVYNPNQLGGTMSPTVSVERTLYWHER</sequence>
<organism evidence="2 3">
    <name type="scientific">Capybara genomovirus 10</name>
    <dbReference type="NCBI Taxonomy" id="2582937"/>
    <lineage>
        <taxon>Viruses</taxon>
        <taxon>Monodnaviria</taxon>
        <taxon>Shotokuvirae</taxon>
        <taxon>Cressdnaviricota</taxon>
        <taxon>Repensiviricetes</taxon>
        <taxon>Geplafuvirales</taxon>
        <taxon>Genomoviridae</taxon>
        <taxon>Gemykroznavirus</taxon>
        <taxon>Gemykroznavirus hydro1</taxon>
    </lineage>
</organism>
<evidence type="ECO:0000313" key="3">
    <source>
        <dbReference type="Proteomes" id="UP000683320"/>
    </source>
</evidence>
<dbReference type="EMBL" id="MK483082">
    <property type="protein sequence ID" value="QCS35900.1"/>
    <property type="molecule type" value="Genomic_DNA"/>
</dbReference>
<name>A0A4P8W4T6_9VIRU</name>
<keyword evidence="3" id="KW-1185">Reference proteome</keyword>
<accession>A0A4P8W4T6</accession>
<dbReference type="Proteomes" id="UP000683320">
    <property type="component" value="Segment"/>
</dbReference>
<dbReference type="RefSeq" id="YP_010798214.1">
    <property type="nucleotide sequence ID" value="NC_076365.1"/>
</dbReference>
<evidence type="ECO:0000256" key="1">
    <source>
        <dbReference type="SAM" id="MobiDB-lite"/>
    </source>
</evidence>
<proteinExistence type="predicted"/>
<dbReference type="GeneID" id="80536323"/>
<dbReference type="KEGG" id="vg:80536323"/>
<reference evidence="2" key="1">
    <citation type="submission" date="2019-02" db="EMBL/GenBank/DDBJ databases">
        <title>Diverse ssDNA viruses associated with Capybara (Hydrochoerus hydrochaeris) in Brazil.</title>
        <authorList>
            <person name="Fontenele R.S."/>
            <person name="Lamas N.S."/>
            <person name="Lacorte C."/>
            <person name="Varsani A."/>
            <person name="Ribeiro S.G."/>
        </authorList>
    </citation>
    <scope>NUCLEOTIDE SEQUENCE</scope>
    <source>
        <strain evidence="2">Cap1_694</strain>
    </source>
</reference>
<gene>
    <name evidence="2" type="primary">cp</name>
</gene>
<feature type="region of interest" description="Disordered" evidence="1">
    <location>
        <begin position="1"/>
        <end position="27"/>
    </location>
</feature>
<protein>
    <submittedName>
        <fullName evidence="2">Capsid protein</fullName>
    </submittedName>
</protein>